<dbReference type="Proteomes" id="UP000008711">
    <property type="component" value="Unassembled WGS sequence"/>
</dbReference>
<dbReference type="EMBL" id="CH954181">
    <property type="protein sequence ID" value="EDV49934.1"/>
    <property type="molecule type" value="Genomic_DNA"/>
</dbReference>
<protein>
    <submittedName>
        <fullName evidence="1">GG17454</fullName>
    </submittedName>
</protein>
<organism evidence="1 2">
    <name type="scientific">Drosophila erecta</name>
    <name type="common">Fruit fly</name>
    <dbReference type="NCBI Taxonomy" id="7220"/>
    <lineage>
        <taxon>Eukaryota</taxon>
        <taxon>Metazoa</taxon>
        <taxon>Ecdysozoa</taxon>
        <taxon>Arthropoda</taxon>
        <taxon>Hexapoda</taxon>
        <taxon>Insecta</taxon>
        <taxon>Pterygota</taxon>
        <taxon>Neoptera</taxon>
        <taxon>Endopterygota</taxon>
        <taxon>Diptera</taxon>
        <taxon>Brachycera</taxon>
        <taxon>Muscomorpha</taxon>
        <taxon>Ephydroidea</taxon>
        <taxon>Drosophilidae</taxon>
        <taxon>Drosophila</taxon>
        <taxon>Sophophora</taxon>
    </lineage>
</organism>
<name>B3NZT6_DROER</name>
<accession>B3NZT6</accession>
<evidence type="ECO:0000313" key="1">
    <source>
        <dbReference type="EMBL" id="EDV49934.1"/>
    </source>
</evidence>
<reference evidence="1 2" key="2">
    <citation type="journal article" date="2008" name="Bioinformatics">
        <title>Assembly reconciliation.</title>
        <authorList>
            <person name="Zimin A.V."/>
            <person name="Smith D.R."/>
            <person name="Sutton G."/>
            <person name="Yorke J.A."/>
        </authorList>
    </citation>
    <scope>NUCLEOTIDE SEQUENCE [LARGE SCALE GENOMIC DNA]</scope>
    <source>
        <strain evidence="1 2">TSC#14021-0224.01</strain>
    </source>
</reference>
<dbReference type="AlphaFoldDB" id="B3NZT6"/>
<proteinExistence type="predicted"/>
<sequence length="75" mass="8928">MPQGQLWVWQLWEWQQWVEQLLQVVTPLQVPTEQACRVQLGLELLESSQQELRANLEYFLDPLHLAGELQCFHPM</sequence>
<reference evidence="1 2" key="1">
    <citation type="journal article" date="2007" name="Nature">
        <title>Evolution of genes and genomes on the Drosophila phylogeny.</title>
        <authorList>
            <consortium name="Drosophila 12 Genomes Consortium"/>
            <person name="Clark A.G."/>
            <person name="Eisen M.B."/>
            <person name="Smith D.R."/>
            <person name="Bergman C.M."/>
            <person name="Oliver B."/>
            <person name="Markow T.A."/>
            <person name="Kaufman T.C."/>
            <person name="Kellis M."/>
            <person name="Gelbart W."/>
            <person name="Iyer V.N."/>
            <person name="Pollard D.A."/>
            <person name="Sackton T.B."/>
            <person name="Larracuente A.M."/>
            <person name="Singh N.D."/>
            <person name="Abad J.P."/>
            <person name="Abt D.N."/>
            <person name="Adryan B."/>
            <person name="Aguade M."/>
            <person name="Akashi H."/>
            <person name="Anderson W.W."/>
            <person name="Aquadro C.F."/>
            <person name="Ardell D.H."/>
            <person name="Arguello R."/>
            <person name="Artieri C.G."/>
            <person name="Barbash D.A."/>
            <person name="Barker D."/>
            <person name="Barsanti P."/>
            <person name="Batterham P."/>
            <person name="Batzoglou S."/>
            <person name="Begun D."/>
            <person name="Bhutkar A."/>
            <person name="Blanco E."/>
            <person name="Bosak S.A."/>
            <person name="Bradley R.K."/>
            <person name="Brand A.D."/>
            <person name="Brent M.R."/>
            <person name="Brooks A.N."/>
            <person name="Brown R.H."/>
            <person name="Butlin R.K."/>
            <person name="Caggese C."/>
            <person name="Calvi B.R."/>
            <person name="Bernardo de Carvalho A."/>
            <person name="Caspi A."/>
            <person name="Castrezana S."/>
            <person name="Celniker S.E."/>
            <person name="Chang J.L."/>
            <person name="Chapple C."/>
            <person name="Chatterji S."/>
            <person name="Chinwalla A."/>
            <person name="Civetta A."/>
            <person name="Clifton S.W."/>
            <person name="Comeron J.M."/>
            <person name="Costello J.C."/>
            <person name="Coyne J.A."/>
            <person name="Daub J."/>
            <person name="David R.G."/>
            <person name="Delcher A.L."/>
            <person name="Delehaunty K."/>
            <person name="Do C.B."/>
            <person name="Ebling H."/>
            <person name="Edwards K."/>
            <person name="Eickbush T."/>
            <person name="Evans J.D."/>
            <person name="Filipski A."/>
            <person name="Findeiss S."/>
            <person name="Freyhult E."/>
            <person name="Fulton L."/>
            <person name="Fulton R."/>
            <person name="Garcia A.C."/>
            <person name="Gardiner A."/>
            <person name="Garfield D.A."/>
            <person name="Garvin B.E."/>
            <person name="Gibson G."/>
            <person name="Gilbert D."/>
            <person name="Gnerre S."/>
            <person name="Godfrey J."/>
            <person name="Good R."/>
            <person name="Gotea V."/>
            <person name="Gravely B."/>
            <person name="Greenberg A.J."/>
            <person name="Griffiths-Jones S."/>
            <person name="Gross S."/>
            <person name="Guigo R."/>
            <person name="Gustafson E.A."/>
            <person name="Haerty W."/>
            <person name="Hahn M.W."/>
            <person name="Halligan D.L."/>
            <person name="Halpern A.L."/>
            <person name="Halter G.M."/>
            <person name="Han M.V."/>
            <person name="Heger A."/>
            <person name="Hillier L."/>
            <person name="Hinrichs A.S."/>
            <person name="Holmes I."/>
            <person name="Hoskins R.A."/>
            <person name="Hubisz M.J."/>
            <person name="Hultmark D."/>
            <person name="Huntley M.A."/>
            <person name="Jaffe D.B."/>
            <person name="Jagadeeshan S."/>
            <person name="Jeck W.R."/>
            <person name="Johnson J."/>
            <person name="Jones C.D."/>
            <person name="Jordan W.C."/>
            <person name="Karpen G.H."/>
            <person name="Kataoka E."/>
            <person name="Keightley P.D."/>
            <person name="Kheradpour P."/>
            <person name="Kirkness E.F."/>
            <person name="Koerich L.B."/>
            <person name="Kristiansen K."/>
            <person name="Kudrna D."/>
            <person name="Kulathinal R.J."/>
            <person name="Kumar S."/>
            <person name="Kwok R."/>
            <person name="Lander E."/>
            <person name="Langley C.H."/>
            <person name="Lapoint R."/>
            <person name="Lazzaro B.P."/>
            <person name="Lee S.J."/>
            <person name="Levesque L."/>
            <person name="Li R."/>
            <person name="Lin C.F."/>
            <person name="Lin M.F."/>
            <person name="Lindblad-Toh K."/>
            <person name="Llopart A."/>
            <person name="Long M."/>
            <person name="Low L."/>
            <person name="Lozovsky E."/>
            <person name="Lu J."/>
            <person name="Luo M."/>
            <person name="Machado C.A."/>
            <person name="Makalowski W."/>
            <person name="Marzo M."/>
            <person name="Matsuda M."/>
            <person name="Matzkin L."/>
            <person name="McAllister B."/>
            <person name="McBride C.S."/>
            <person name="McKernan B."/>
            <person name="McKernan K."/>
            <person name="Mendez-Lago M."/>
            <person name="Minx P."/>
            <person name="Mollenhauer M.U."/>
            <person name="Montooth K."/>
            <person name="Mount S.M."/>
            <person name="Mu X."/>
            <person name="Myers E."/>
            <person name="Negre B."/>
            <person name="Newfeld S."/>
            <person name="Nielsen R."/>
            <person name="Noor M.A."/>
            <person name="O'Grady P."/>
            <person name="Pachter L."/>
            <person name="Papaceit M."/>
            <person name="Parisi M.J."/>
            <person name="Parisi M."/>
            <person name="Parts L."/>
            <person name="Pedersen J.S."/>
            <person name="Pesole G."/>
            <person name="Phillippy A.M."/>
            <person name="Ponting C.P."/>
            <person name="Pop M."/>
            <person name="Porcelli D."/>
            <person name="Powell J.R."/>
            <person name="Prohaska S."/>
            <person name="Pruitt K."/>
            <person name="Puig M."/>
            <person name="Quesneville H."/>
            <person name="Ram K.R."/>
            <person name="Rand D."/>
            <person name="Rasmussen M.D."/>
            <person name="Reed L.K."/>
            <person name="Reenan R."/>
            <person name="Reily A."/>
            <person name="Remington K.A."/>
            <person name="Rieger T.T."/>
            <person name="Ritchie M.G."/>
            <person name="Robin C."/>
            <person name="Rogers Y.H."/>
            <person name="Rohde C."/>
            <person name="Rozas J."/>
            <person name="Rubenfield M.J."/>
            <person name="Ruiz A."/>
            <person name="Russo S."/>
            <person name="Salzberg S.L."/>
            <person name="Sanchez-Gracia A."/>
            <person name="Saranga D.J."/>
            <person name="Sato H."/>
            <person name="Schaeffer S.W."/>
            <person name="Schatz M.C."/>
            <person name="Schlenke T."/>
            <person name="Schwartz R."/>
            <person name="Segarra C."/>
            <person name="Singh R.S."/>
            <person name="Sirot L."/>
            <person name="Sirota M."/>
            <person name="Sisneros N.B."/>
            <person name="Smith C.D."/>
            <person name="Smith T.F."/>
            <person name="Spieth J."/>
            <person name="Stage D.E."/>
            <person name="Stark A."/>
            <person name="Stephan W."/>
            <person name="Strausberg R.L."/>
            <person name="Strempel S."/>
            <person name="Sturgill D."/>
            <person name="Sutton G."/>
            <person name="Sutton G.G."/>
            <person name="Tao W."/>
            <person name="Teichmann S."/>
            <person name="Tobari Y.N."/>
            <person name="Tomimura Y."/>
            <person name="Tsolas J.M."/>
            <person name="Valente V.L."/>
            <person name="Venter E."/>
            <person name="Venter J.C."/>
            <person name="Vicario S."/>
            <person name="Vieira F.G."/>
            <person name="Vilella A.J."/>
            <person name="Villasante A."/>
            <person name="Walenz B."/>
            <person name="Wang J."/>
            <person name="Wasserman M."/>
            <person name="Watts T."/>
            <person name="Wilson D."/>
            <person name="Wilson R.K."/>
            <person name="Wing R.A."/>
            <person name="Wolfner M.F."/>
            <person name="Wong A."/>
            <person name="Wong G.K."/>
            <person name="Wu C.I."/>
            <person name="Wu G."/>
            <person name="Yamamoto D."/>
            <person name="Yang H.P."/>
            <person name="Yang S.P."/>
            <person name="Yorke J.A."/>
            <person name="Yoshida K."/>
            <person name="Zdobnov E."/>
            <person name="Zhang P."/>
            <person name="Zhang Y."/>
            <person name="Zimin A.V."/>
            <person name="Baldwin J."/>
            <person name="Abdouelleil A."/>
            <person name="Abdulkadir J."/>
            <person name="Abebe A."/>
            <person name="Abera B."/>
            <person name="Abreu J."/>
            <person name="Acer S.C."/>
            <person name="Aftuck L."/>
            <person name="Alexander A."/>
            <person name="An P."/>
            <person name="Anderson E."/>
            <person name="Anderson S."/>
            <person name="Arachi H."/>
            <person name="Azer M."/>
            <person name="Bachantsang P."/>
            <person name="Barry A."/>
            <person name="Bayul T."/>
            <person name="Berlin A."/>
            <person name="Bessette D."/>
            <person name="Bloom T."/>
            <person name="Blye J."/>
            <person name="Boguslavskiy L."/>
            <person name="Bonnet C."/>
            <person name="Boukhgalter B."/>
            <person name="Bourzgui I."/>
            <person name="Brown A."/>
            <person name="Cahill P."/>
            <person name="Channer S."/>
            <person name="Cheshatsang Y."/>
            <person name="Chuda L."/>
            <person name="Citroen M."/>
            <person name="Collymore A."/>
            <person name="Cooke P."/>
            <person name="Costello M."/>
            <person name="D'Aco K."/>
            <person name="Daza R."/>
            <person name="De Haan G."/>
            <person name="DeGray S."/>
            <person name="DeMaso C."/>
            <person name="Dhargay N."/>
            <person name="Dooley K."/>
            <person name="Dooley E."/>
            <person name="Doricent M."/>
            <person name="Dorje P."/>
            <person name="Dorjee K."/>
            <person name="Dupes A."/>
            <person name="Elong R."/>
            <person name="Falk J."/>
            <person name="Farina A."/>
            <person name="Faro S."/>
            <person name="Ferguson D."/>
            <person name="Fisher S."/>
            <person name="Foley C.D."/>
            <person name="Franke A."/>
            <person name="Friedrich D."/>
            <person name="Gadbois L."/>
            <person name="Gearin G."/>
            <person name="Gearin C.R."/>
            <person name="Giannoukos G."/>
            <person name="Goode T."/>
            <person name="Graham J."/>
            <person name="Grandbois E."/>
            <person name="Grewal S."/>
            <person name="Gyaltsen K."/>
            <person name="Hafez N."/>
            <person name="Hagos B."/>
            <person name="Hall J."/>
            <person name="Henson C."/>
            <person name="Hollinger A."/>
            <person name="Honan T."/>
            <person name="Huard M.D."/>
            <person name="Hughes L."/>
            <person name="Hurhula B."/>
            <person name="Husby M.E."/>
            <person name="Kamat A."/>
            <person name="Kanga B."/>
            <person name="Kashin S."/>
            <person name="Khazanovich D."/>
            <person name="Kisner P."/>
            <person name="Lance K."/>
            <person name="Lara M."/>
            <person name="Lee W."/>
            <person name="Lennon N."/>
            <person name="Letendre F."/>
            <person name="LeVine R."/>
            <person name="Lipovsky A."/>
            <person name="Liu X."/>
            <person name="Liu J."/>
            <person name="Liu S."/>
            <person name="Lokyitsang T."/>
            <person name="Lokyitsang Y."/>
            <person name="Lubonja R."/>
            <person name="Lui A."/>
            <person name="MacDonald P."/>
            <person name="Magnisalis V."/>
            <person name="Maru K."/>
            <person name="Matthews C."/>
            <person name="McCusker W."/>
            <person name="McDonough S."/>
            <person name="Mehta T."/>
            <person name="Meldrim J."/>
            <person name="Meneus L."/>
            <person name="Mihai O."/>
            <person name="Mihalev A."/>
            <person name="Mihova T."/>
            <person name="Mittelman R."/>
            <person name="Mlenga V."/>
            <person name="Montmayeur A."/>
            <person name="Mulrain L."/>
            <person name="Navidi A."/>
            <person name="Naylor J."/>
            <person name="Negash T."/>
            <person name="Nguyen T."/>
            <person name="Nguyen N."/>
            <person name="Nicol R."/>
            <person name="Norbu C."/>
            <person name="Norbu N."/>
            <person name="Novod N."/>
            <person name="O'Neill B."/>
            <person name="Osman S."/>
            <person name="Markiewicz E."/>
            <person name="Oyono O.L."/>
            <person name="Patti C."/>
            <person name="Phunkhang P."/>
            <person name="Pierre F."/>
            <person name="Priest M."/>
            <person name="Raghuraman S."/>
            <person name="Rege F."/>
            <person name="Reyes R."/>
            <person name="Rise C."/>
            <person name="Rogov P."/>
            <person name="Ross K."/>
            <person name="Ryan E."/>
            <person name="Settipalli S."/>
            <person name="Shea T."/>
            <person name="Sherpa N."/>
            <person name="Shi L."/>
            <person name="Shih D."/>
            <person name="Sparrow T."/>
            <person name="Spaulding J."/>
            <person name="Stalker J."/>
            <person name="Stange-Thomann N."/>
            <person name="Stavropoulos S."/>
            <person name="Stone C."/>
            <person name="Strader C."/>
            <person name="Tesfaye S."/>
            <person name="Thomson T."/>
            <person name="Thoulutsang Y."/>
            <person name="Thoulutsang D."/>
            <person name="Topham K."/>
            <person name="Topping I."/>
            <person name="Tsamla T."/>
            <person name="Vassiliev H."/>
            <person name="Vo A."/>
            <person name="Wangchuk T."/>
            <person name="Wangdi T."/>
            <person name="Weiand M."/>
            <person name="Wilkinson J."/>
            <person name="Wilson A."/>
            <person name="Yadav S."/>
            <person name="Young G."/>
            <person name="Yu Q."/>
            <person name="Zembek L."/>
            <person name="Zhong D."/>
            <person name="Zimmer A."/>
            <person name="Zwirko Z."/>
            <person name="Jaffe D.B."/>
            <person name="Alvarez P."/>
            <person name="Brockman W."/>
            <person name="Butler J."/>
            <person name="Chin C."/>
            <person name="Gnerre S."/>
            <person name="Grabherr M."/>
            <person name="Kleber M."/>
            <person name="Mauceli E."/>
            <person name="MacCallum I."/>
        </authorList>
    </citation>
    <scope>NUCLEOTIDE SEQUENCE [LARGE SCALE GENOMIC DNA]</scope>
    <source>
        <strain evidence="1 2">TSC#14021-0224.01</strain>
    </source>
</reference>
<evidence type="ECO:0000313" key="2">
    <source>
        <dbReference type="Proteomes" id="UP000008711"/>
    </source>
</evidence>
<dbReference type="HOGENOM" id="CLU_2673667_0_0_1"/>
<keyword evidence="2" id="KW-1185">Reference proteome</keyword>
<gene>
    <name evidence="1" type="primary">Dere\GG17454</name>
    <name evidence="1" type="ORF">Dere_GG17454</name>
</gene>